<gene>
    <name evidence="2" type="ORF">BJ875DRAFT_453834</name>
</gene>
<feature type="signal peptide" evidence="1">
    <location>
        <begin position="1"/>
        <end position="18"/>
    </location>
</feature>
<keyword evidence="3" id="KW-1185">Reference proteome</keyword>
<evidence type="ECO:0000313" key="2">
    <source>
        <dbReference type="EMBL" id="KAG9237396.1"/>
    </source>
</evidence>
<accession>A0A9P7YPL4</accession>
<name>A0A9P7YPL4_9HELO</name>
<evidence type="ECO:0000256" key="1">
    <source>
        <dbReference type="SAM" id="SignalP"/>
    </source>
</evidence>
<comment type="caution">
    <text evidence="2">The sequence shown here is derived from an EMBL/GenBank/DDBJ whole genome shotgun (WGS) entry which is preliminary data.</text>
</comment>
<dbReference type="AlphaFoldDB" id="A0A9P7YPL4"/>
<protein>
    <recommendedName>
        <fullName evidence="4">Secreted protein</fullName>
    </recommendedName>
</protein>
<reference evidence="2" key="1">
    <citation type="journal article" date="2021" name="IMA Fungus">
        <title>Genomic characterization of three marine fungi, including Emericellopsis atlantica sp. nov. with signatures of a generalist lifestyle and marine biomass degradation.</title>
        <authorList>
            <person name="Hagestad O.C."/>
            <person name="Hou L."/>
            <person name="Andersen J.H."/>
            <person name="Hansen E.H."/>
            <person name="Altermark B."/>
            <person name="Li C."/>
            <person name="Kuhnert E."/>
            <person name="Cox R.J."/>
            <person name="Crous P.W."/>
            <person name="Spatafora J.W."/>
            <person name="Lail K."/>
            <person name="Amirebrahimi M."/>
            <person name="Lipzen A."/>
            <person name="Pangilinan J."/>
            <person name="Andreopoulos W."/>
            <person name="Hayes R.D."/>
            <person name="Ng V."/>
            <person name="Grigoriev I.V."/>
            <person name="Jackson S.A."/>
            <person name="Sutton T.D.S."/>
            <person name="Dobson A.D.W."/>
            <person name="Rama T."/>
        </authorList>
    </citation>
    <scope>NUCLEOTIDE SEQUENCE</scope>
    <source>
        <strain evidence="2">TRa018bII</strain>
    </source>
</reference>
<dbReference type="EMBL" id="MU251387">
    <property type="protein sequence ID" value="KAG9237396.1"/>
    <property type="molecule type" value="Genomic_DNA"/>
</dbReference>
<feature type="chain" id="PRO_5040353273" description="Secreted protein" evidence="1">
    <location>
        <begin position="19"/>
        <end position="82"/>
    </location>
</feature>
<sequence>MLSLLILPVFILYRLTLKGELEHYLHGEHRGASCVHIELLGSIVAIHQSEKTRNIRFRGSVSSFSTLCLSIIADNRTGTVLF</sequence>
<evidence type="ECO:0008006" key="4">
    <source>
        <dbReference type="Google" id="ProtNLM"/>
    </source>
</evidence>
<evidence type="ECO:0000313" key="3">
    <source>
        <dbReference type="Proteomes" id="UP000824998"/>
    </source>
</evidence>
<proteinExistence type="predicted"/>
<organism evidence="2 3">
    <name type="scientific">Amylocarpus encephaloides</name>
    <dbReference type="NCBI Taxonomy" id="45428"/>
    <lineage>
        <taxon>Eukaryota</taxon>
        <taxon>Fungi</taxon>
        <taxon>Dikarya</taxon>
        <taxon>Ascomycota</taxon>
        <taxon>Pezizomycotina</taxon>
        <taxon>Leotiomycetes</taxon>
        <taxon>Helotiales</taxon>
        <taxon>Helotiales incertae sedis</taxon>
        <taxon>Amylocarpus</taxon>
    </lineage>
</organism>
<keyword evidence="1" id="KW-0732">Signal</keyword>
<dbReference type="Proteomes" id="UP000824998">
    <property type="component" value="Unassembled WGS sequence"/>
</dbReference>